<evidence type="ECO:0000256" key="2">
    <source>
        <dbReference type="SAM" id="MobiDB-lite"/>
    </source>
</evidence>
<gene>
    <name evidence="3" type="primary">TPM2</name>
    <name evidence="3" type="ORF">GGI25_000705</name>
</gene>
<dbReference type="EMBL" id="JANBTW010000005">
    <property type="protein sequence ID" value="KAJ2680413.1"/>
    <property type="molecule type" value="Genomic_DNA"/>
</dbReference>
<accession>A0A9W8KZ58</accession>
<keyword evidence="1" id="KW-0175">Coiled coil</keyword>
<dbReference type="Pfam" id="PF00261">
    <property type="entry name" value="Tropomyosin"/>
    <property type="match status" value="1"/>
</dbReference>
<dbReference type="AlphaFoldDB" id="A0A9W8KZ58"/>
<dbReference type="OrthoDB" id="128924at2759"/>
<feature type="region of interest" description="Disordered" evidence="2">
    <location>
        <begin position="1"/>
        <end position="22"/>
    </location>
</feature>
<organism evidence="3 4">
    <name type="scientific">Coemansia spiralis</name>
    <dbReference type="NCBI Taxonomy" id="417178"/>
    <lineage>
        <taxon>Eukaryota</taxon>
        <taxon>Fungi</taxon>
        <taxon>Fungi incertae sedis</taxon>
        <taxon>Zoopagomycota</taxon>
        <taxon>Kickxellomycotina</taxon>
        <taxon>Kickxellomycetes</taxon>
        <taxon>Kickxellales</taxon>
        <taxon>Kickxellaceae</taxon>
        <taxon>Coemansia</taxon>
    </lineage>
</organism>
<dbReference type="SUPFAM" id="SSF57997">
    <property type="entry name" value="Tropomyosin"/>
    <property type="match status" value="1"/>
</dbReference>
<evidence type="ECO:0000313" key="3">
    <source>
        <dbReference type="EMBL" id="KAJ2680413.1"/>
    </source>
</evidence>
<proteinExistence type="predicted"/>
<name>A0A9W8KZ58_9FUNG</name>
<evidence type="ECO:0000313" key="4">
    <source>
        <dbReference type="Proteomes" id="UP001151518"/>
    </source>
</evidence>
<evidence type="ECO:0000256" key="1">
    <source>
        <dbReference type="ARBA" id="ARBA00023054"/>
    </source>
</evidence>
<dbReference type="InterPro" id="IPR000533">
    <property type="entry name" value="Tropomyosin"/>
</dbReference>
<comment type="caution">
    <text evidence="3">The sequence shown here is derived from an EMBL/GenBank/DDBJ whole genome shotgun (WGS) entry which is preliminary data.</text>
</comment>
<dbReference type="Proteomes" id="UP001151518">
    <property type="component" value="Unassembled WGS sequence"/>
</dbReference>
<dbReference type="Gene3D" id="1.20.5.340">
    <property type="match status" value="1"/>
</dbReference>
<sequence length="161" mass="18852">MDKHREKIAGLREEANAANERADSLERALKQLMDEQTEREQEIISLQNRITRLEEEAEVRESQLEEAKQIQKNSEATLNESDVVMRKVVTLQDTLEETETLLHEAREKASKLDLENEKLNRVIAQNEKNREDSEARYEELNEKYAGVKKELDEIIRSLDDM</sequence>
<protein>
    <submittedName>
        <fullName evidence="3">Tropomyosin-2</fullName>
    </submittedName>
</protein>
<reference evidence="3" key="1">
    <citation type="submission" date="2022-07" db="EMBL/GenBank/DDBJ databases">
        <title>Phylogenomic reconstructions and comparative analyses of Kickxellomycotina fungi.</title>
        <authorList>
            <person name="Reynolds N.K."/>
            <person name="Stajich J.E."/>
            <person name="Barry K."/>
            <person name="Grigoriev I.V."/>
            <person name="Crous P."/>
            <person name="Smith M.E."/>
        </authorList>
    </citation>
    <scope>NUCLEOTIDE SEQUENCE</scope>
    <source>
        <strain evidence="3">NRRL 3115</strain>
    </source>
</reference>